<comment type="caution">
    <text evidence="2">The sequence shown here is derived from an EMBL/GenBank/DDBJ whole genome shotgun (WGS) entry which is preliminary data.</text>
</comment>
<gene>
    <name evidence="2" type="ORF">M0R45_027868</name>
</gene>
<keyword evidence="1" id="KW-0472">Membrane</keyword>
<keyword evidence="1" id="KW-0812">Transmembrane</keyword>
<organism evidence="2 3">
    <name type="scientific">Rubus argutus</name>
    <name type="common">Southern blackberry</name>
    <dbReference type="NCBI Taxonomy" id="59490"/>
    <lineage>
        <taxon>Eukaryota</taxon>
        <taxon>Viridiplantae</taxon>
        <taxon>Streptophyta</taxon>
        <taxon>Embryophyta</taxon>
        <taxon>Tracheophyta</taxon>
        <taxon>Spermatophyta</taxon>
        <taxon>Magnoliopsida</taxon>
        <taxon>eudicotyledons</taxon>
        <taxon>Gunneridae</taxon>
        <taxon>Pentapetalae</taxon>
        <taxon>rosids</taxon>
        <taxon>fabids</taxon>
        <taxon>Rosales</taxon>
        <taxon>Rosaceae</taxon>
        <taxon>Rosoideae</taxon>
        <taxon>Rosoideae incertae sedis</taxon>
        <taxon>Rubus</taxon>
    </lineage>
</organism>
<name>A0AAW1W720_RUBAR</name>
<reference evidence="2 3" key="1">
    <citation type="journal article" date="2023" name="G3 (Bethesda)">
        <title>A chromosome-length genome assembly and annotation of blackberry (Rubus argutus, cv. 'Hillquist').</title>
        <authorList>
            <person name="Bruna T."/>
            <person name="Aryal R."/>
            <person name="Dudchenko O."/>
            <person name="Sargent D.J."/>
            <person name="Mead D."/>
            <person name="Buti M."/>
            <person name="Cavallini A."/>
            <person name="Hytonen T."/>
            <person name="Andres J."/>
            <person name="Pham M."/>
            <person name="Weisz D."/>
            <person name="Mascagni F."/>
            <person name="Usai G."/>
            <person name="Natali L."/>
            <person name="Bassil N."/>
            <person name="Fernandez G.E."/>
            <person name="Lomsadze A."/>
            <person name="Armour M."/>
            <person name="Olukolu B."/>
            <person name="Poorten T."/>
            <person name="Britton C."/>
            <person name="Davik J."/>
            <person name="Ashrafi H."/>
            <person name="Aiden E.L."/>
            <person name="Borodovsky M."/>
            <person name="Worthington M."/>
        </authorList>
    </citation>
    <scope>NUCLEOTIDE SEQUENCE [LARGE SCALE GENOMIC DNA]</scope>
    <source>
        <strain evidence="2">PI 553951</strain>
    </source>
</reference>
<proteinExistence type="predicted"/>
<accession>A0AAW1W720</accession>
<evidence type="ECO:0000256" key="1">
    <source>
        <dbReference type="SAM" id="Phobius"/>
    </source>
</evidence>
<dbReference type="AlphaFoldDB" id="A0AAW1W720"/>
<keyword evidence="1" id="KW-1133">Transmembrane helix</keyword>
<feature type="transmembrane region" description="Helical" evidence="1">
    <location>
        <begin position="16"/>
        <end position="41"/>
    </location>
</feature>
<protein>
    <submittedName>
        <fullName evidence="2">Uncharacterized protein</fullName>
    </submittedName>
</protein>
<sequence>MYAITFTSKMSDTISIWSAVGVVVAIVFATKAFTILANYLAPTPPSSVPTPPPVPPVVNVTLSLQDILDLLARCHVAAEAEAQVEEVEAITEEEEVKGLVTADGSRSGGNN</sequence>
<evidence type="ECO:0000313" key="3">
    <source>
        <dbReference type="Proteomes" id="UP001457282"/>
    </source>
</evidence>
<dbReference type="Proteomes" id="UP001457282">
    <property type="component" value="Unassembled WGS sequence"/>
</dbReference>
<dbReference type="EMBL" id="JBEDUW010000006">
    <property type="protein sequence ID" value="KAK9919259.1"/>
    <property type="molecule type" value="Genomic_DNA"/>
</dbReference>
<keyword evidence="3" id="KW-1185">Reference proteome</keyword>
<evidence type="ECO:0000313" key="2">
    <source>
        <dbReference type="EMBL" id="KAK9919259.1"/>
    </source>
</evidence>